<dbReference type="InterPro" id="IPR003018">
    <property type="entry name" value="GAF"/>
</dbReference>
<dbReference type="Proteomes" id="UP000199199">
    <property type="component" value="Unassembled WGS sequence"/>
</dbReference>
<reference evidence="5" key="1">
    <citation type="submission" date="2016-10" db="EMBL/GenBank/DDBJ databases">
        <authorList>
            <person name="Varghese N."/>
            <person name="Submissions S."/>
        </authorList>
    </citation>
    <scope>NUCLEOTIDE SEQUENCE [LARGE SCALE GENOMIC DNA]</scope>
    <source>
        <strain evidence="5">DSM 22427</strain>
    </source>
</reference>
<dbReference type="Pfam" id="PF04967">
    <property type="entry name" value="HTH_10"/>
    <property type="match status" value="1"/>
</dbReference>
<dbReference type="InterPro" id="IPR013324">
    <property type="entry name" value="RNA_pol_sigma_r3/r4-like"/>
</dbReference>
<dbReference type="AlphaFoldDB" id="A0A1I6U511"/>
<dbReference type="SUPFAM" id="SSF88659">
    <property type="entry name" value="Sigma3 and sigma4 domains of RNA polymerase sigma factors"/>
    <property type="match status" value="1"/>
</dbReference>
<dbReference type="SUPFAM" id="SSF55781">
    <property type="entry name" value="GAF domain-like"/>
    <property type="match status" value="1"/>
</dbReference>
<name>A0A1I6U511_9EURY</name>
<dbReference type="Gene3D" id="3.30.450.40">
    <property type="match status" value="1"/>
</dbReference>
<dbReference type="CDD" id="cd00130">
    <property type="entry name" value="PAS"/>
    <property type="match status" value="1"/>
</dbReference>
<proteinExistence type="predicted"/>
<protein>
    <submittedName>
        <fullName evidence="4">PAS domain S-box-containing protein</fullName>
    </submittedName>
</protein>
<dbReference type="InterPro" id="IPR007050">
    <property type="entry name" value="HTH_bacterioopsin"/>
</dbReference>
<sequence length="680" mass="75405">MVCWCVGRPFALPRERMSDVLDGDIVLVSPADRGRLESTFENDDRVTVRRVVEPAEVSRSIVDGSSTSLVLELDDPETVQTTLRRIDPVTTSSSVLVAPKAGSEKLAAVAFRNGATDYIVEDAEAPTGDRIVDSLQRRRAATDPAVGVSMGHAVENDERLFERGLPEEAFVIDEDGTYLDAQISENASELYSFPAEDLIGLQFDDVFSPTVASKLHECVTRTIETGEIQSIEYTAQTAAGARKFEARVVLVDEERRGDRAVVWLARDITDLRAKQEAVRSRQERLERINEINEVIKEVVGTVVESPTRSAIERNVCERLVESNLYRCAIVGGIGQDTDVFYRTGRGGTDPELESLLEEDLGYETVIETAEARTFSNGAHGYQLPESLGKTEPHLESNSAIVVPIDHDEVVYGVLVVLATRANAFGSRERECFQLLGESVGFSINAVKNRRLLFSDSVVELEIRIDGGDSISFDLTEEYDCTCSLKWAGVTTDGKTYQYVVVDGIDGETVRQEATDHDSVQECRVIHDGDRRCIIELRLVESAVRALSNLGVTIRDITVEDTVGTCILDVPGEADIREILTTLGQIYQRTELVARREVDRSIRTTAQKRDRVLDALTDKQLTTLRVAYYGGYFDWPRGSTGEEIAAAMDVAPPTMHQHLRKALQELLREFLEEGTKADFGR</sequence>
<feature type="domain" description="PAS" evidence="3">
    <location>
        <begin position="153"/>
        <end position="226"/>
    </location>
</feature>
<evidence type="ECO:0000256" key="2">
    <source>
        <dbReference type="ARBA" id="ARBA00023163"/>
    </source>
</evidence>
<dbReference type="InterPro" id="IPR036388">
    <property type="entry name" value="WH-like_DNA-bd_sf"/>
</dbReference>
<dbReference type="EMBL" id="FOZS01000004">
    <property type="protein sequence ID" value="SFS96458.1"/>
    <property type="molecule type" value="Genomic_DNA"/>
</dbReference>
<keyword evidence="5" id="KW-1185">Reference proteome</keyword>
<dbReference type="Pfam" id="PF08448">
    <property type="entry name" value="PAS_4"/>
    <property type="match status" value="1"/>
</dbReference>
<evidence type="ECO:0000313" key="4">
    <source>
        <dbReference type="EMBL" id="SFS96458.1"/>
    </source>
</evidence>
<dbReference type="SUPFAM" id="SSF55785">
    <property type="entry name" value="PYP-like sensor domain (PAS domain)"/>
    <property type="match status" value="1"/>
</dbReference>
<dbReference type="InterPro" id="IPR029016">
    <property type="entry name" value="GAF-like_dom_sf"/>
</dbReference>
<organism evidence="4 5">
    <name type="scientific">Halostagnicola kamekurae</name>
    <dbReference type="NCBI Taxonomy" id="619731"/>
    <lineage>
        <taxon>Archaea</taxon>
        <taxon>Methanobacteriati</taxon>
        <taxon>Methanobacteriota</taxon>
        <taxon>Stenosarchaea group</taxon>
        <taxon>Halobacteria</taxon>
        <taxon>Halobacteriales</taxon>
        <taxon>Natrialbaceae</taxon>
        <taxon>Halostagnicola</taxon>
    </lineage>
</organism>
<dbReference type="PROSITE" id="PS50112">
    <property type="entry name" value="PAS"/>
    <property type="match status" value="1"/>
</dbReference>
<dbReference type="InterPro" id="IPR035965">
    <property type="entry name" value="PAS-like_dom_sf"/>
</dbReference>
<dbReference type="Pfam" id="PF15915">
    <property type="entry name" value="BAT"/>
    <property type="match status" value="1"/>
</dbReference>
<dbReference type="InterPro" id="IPR031803">
    <property type="entry name" value="BAT_GAF/HTH-assoc"/>
</dbReference>
<keyword evidence="1" id="KW-0805">Transcription regulation</keyword>
<evidence type="ECO:0000256" key="1">
    <source>
        <dbReference type="ARBA" id="ARBA00023015"/>
    </source>
</evidence>
<dbReference type="Pfam" id="PF13185">
    <property type="entry name" value="GAF_2"/>
    <property type="match status" value="1"/>
</dbReference>
<evidence type="ECO:0000313" key="5">
    <source>
        <dbReference type="Proteomes" id="UP000199199"/>
    </source>
</evidence>
<gene>
    <name evidence="4" type="ORF">SAMN04488556_3554</name>
</gene>
<dbReference type="Gene3D" id="1.10.10.10">
    <property type="entry name" value="Winged helix-like DNA-binding domain superfamily/Winged helix DNA-binding domain"/>
    <property type="match status" value="1"/>
</dbReference>
<dbReference type="NCBIfam" id="TIGR00229">
    <property type="entry name" value="sensory_box"/>
    <property type="match status" value="1"/>
</dbReference>
<dbReference type="InterPro" id="IPR013656">
    <property type="entry name" value="PAS_4"/>
</dbReference>
<accession>A0A1I6U511</accession>
<dbReference type="Gene3D" id="3.30.450.20">
    <property type="entry name" value="PAS domain"/>
    <property type="match status" value="1"/>
</dbReference>
<dbReference type="PANTHER" id="PTHR34236">
    <property type="entry name" value="DIMETHYL SULFOXIDE REDUCTASE TRANSCRIPTIONAL ACTIVATOR"/>
    <property type="match status" value="1"/>
</dbReference>
<keyword evidence="2" id="KW-0804">Transcription</keyword>
<dbReference type="InterPro" id="IPR000014">
    <property type="entry name" value="PAS"/>
</dbReference>
<evidence type="ECO:0000259" key="3">
    <source>
        <dbReference type="PROSITE" id="PS50112"/>
    </source>
</evidence>
<dbReference type="PANTHER" id="PTHR34236:SF1">
    <property type="entry name" value="DIMETHYL SULFOXIDE REDUCTASE TRANSCRIPTIONAL ACTIVATOR"/>
    <property type="match status" value="1"/>
</dbReference>